<protein>
    <recommendedName>
        <fullName evidence="1">C2H2-type domain-containing protein</fullName>
    </recommendedName>
</protein>
<dbReference type="InParanoid" id="H2XV64"/>
<dbReference type="InterPro" id="IPR013087">
    <property type="entry name" value="Znf_C2H2_type"/>
</dbReference>
<dbReference type="GeneTree" id="ENSGT00940000163828"/>
<dbReference type="OMA" id="DNAYVDI"/>
<sequence length="756" mass="87885">PMCKLVPKREFLDHLYFQHHMCRVFRCKRIYSTQESYKTHLHRMHSQRETPLQSASPDLLLVHDDPLTEDKSNFITNFCKMCIKMKEHYVLPDSTYRCIDMIAFVTVFHQNVLRANINFIHGKDEYLFDSECFMTAWENIQNHTVFDSYCKSIGYVEPVQFNYIPILDTVKEFLSHNDVWQAICNNLPSNQSQGCNYFCDFTDGLFFKNHKYFKGDKNMLRLHFYCDELEVCKPLGRSSKRKNKLTGFYFVVGNIGTRHFSALRNIFLALLIPSRLIKKYGYIKLLEPLVHDIKKLETSGVQVGKTNNFICGTIATLSADNLGAHDIGGFRKCFSSGRICRFCMCSYSDIFVKSSDTEFKERTSEEHAIYVSSLEIDENLAAAYGVISKCALLDIEGFCPTISLPPDIMHDCLEGVIPYFLQFLFRSFNLSGTLLINAVNAKFKCFKFGRRDFCNKPRCLPNDVVQKNGKISLSASEAWCVFRLLPFIVGNCIPVTNENWKLYLLLADIMDVIFAPVVTDILLEQLDYNISVFYSQMLCVAKEFVKPKFHFMLHYARLIQQHGPLRYLWCMRFESYHRKVKKVVNTTKNFKNVCHSVAVRIQRQKCYEQSETLCLCDDYVDFSNRKSIDLFDLPTQVSDFVKSLTTLKTVQSLCCSSTVYCNGTKYCLGDVLIVNVYDECPIFAKLQYILSYYDSIILVTKFLRPSFNSHFHAYCVRETEDYIFVQPGYERYPECLDLYKVDDEKFIHVFHCISGQ</sequence>
<dbReference type="PROSITE" id="PS00028">
    <property type="entry name" value="ZINC_FINGER_C2H2_1"/>
    <property type="match status" value="1"/>
</dbReference>
<organism evidence="2 3">
    <name type="scientific">Ciona intestinalis</name>
    <name type="common">Transparent sea squirt</name>
    <name type="synonym">Ascidia intestinalis</name>
    <dbReference type="NCBI Taxonomy" id="7719"/>
    <lineage>
        <taxon>Eukaryota</taxon>
        <taxon>Metazoa</taxon>
        <taxon>Chordata</taxon>
        <taxon>Tunicata</taxon>
        <taxon>Ascidiacea</taxon>
        <taxon>Phlebobranchia</taxon>
        <taxon>Cionidae</taxon>
        <taxon>Ciona</taxon>
    </lineage>
</organism>
<feature type="domain" description="C2H2-type" evidence="1">
    <location>
        <begin position="22"/>
        <end position="45"/>
    </location>
</feature>
<reference evidence="3" key="1">
    <citation type="journal article" date="2002" name="Science">
        <title>The draft genome of Ciona intestinalis: insights into chordate and vertebrate origins.</title>
        <authorList>
            <person name="Dehal P."/>
            <person name="Satou Y."/>
            <person name="Campbell R.K."/>
            <person name="Chapman J."/>
            <person name="Degnan B."/>
            <person name="De Tomaso A."/>
            <person name="Davidson B."/>
            <person name="Di Gregorio A."/>
            <person name="Gelpke M."/>
            <person name="Goodstein D.M."/>
            <person name="Harafuji N."/>
            <person name="Hastings K.E."/>
            <person name="Ho I."/>
            <person name="Hotta K."/>
            <person name="Huang W."/>
            <person name="Kawashima T."/>
            <person name="Lemaire P."/>
            <person name="Martinez D."/>
            <person name="Meinertzhagen I.A."/>
            <person name="Necula S."/>
            <person name="Nonaka M."/>
            <person name="Putnam N."/>
            <person name="Rash S."/>
            <person name="Saiga H."/>
            <person name="Satake M."/>
            <person name="Terry A."/>
            <person name="Yamada L."/>
            <person name="Wang H.G."/>
            <person name="Awazu S."/>
            <person name="Azumi K."/>
            <person name="Boore J."/>
            <person name="Branno M."/>
            <person name="Chin-Bow S."/>
            <person name="DeSantis R."/>
            <person name="Doyle S."/>
            <person name="Francino P."/>
            <person name="Keys D.N."/>
            <person name="Haga S."/>
            <person name="Hayashi H."/>
            <person name="Hino K."/>
            <person name="Imai K.S."/>
            <person name="Inaba K."/>
            <person name="Kano S."/>
            <person name="Kobayashi K."/>
            <person name="Kobayashi M."/>
            <person name="Lee B.I."/>
            <person name="Makabe K.W."/>
            <person name="Manohar C."/>
            <person name="Matassi G."/>
            <person name="Medina M."/>
            <person name="Mochizuki Y."/>
            <person name="Mount S."/>
            <person name="Morishita T."/>
            <person name="Miura S."/>
            <person name="Nakayama A."/>
            <person name="Nishizaka S."/>
            <person name="Nomoto H."/>
            <person name="Ohta F."/>
            <person name="Oishi K."/>
            <person name="Rigoutsos I."/>
            <person name="Sano M."/>
            <person name="Sasaki A."/>
            <person name="Sasakura Y."/>
            <person name="Shoguchi E."/>
            <person name="Shin-i T."/>
            <person name="Spagnuolo A."/>
            <person name="Stainier D."/>
            <person name="Suzuki M.M."/>
            <person name="Tassy O."/>
            <person name="Takatori N."/>
            <person name="Tokuoka M."/>
            <person name="Yagi K."/>
            <person name="Yoshizaki F."/>
            <person name="Wada S."/>
            <person name="Zhang C."/>
            <person name="Hyatt P.D."/>
            <person name="Larimer F."/>
            <person name="Detter C."/>
            <person name="Doggett N."/>
            <person name="Glavina T."/>
            <person name="Hawkins T."/>
            <person name="Richardson P."/>
            <person name="Lucas S."/>
            <person name="Kohara Y."/>
            <person name="Levine M."/>
            <person name="Satoh N."/>
            <person name="Rokhsar D.S."/>
        </authorList>
    </citation>
    <scope>NUCLEOTIDE SEQUENCE [LARGE SCALE GENOMIC DNA]</scope>
</reference>
<keyword evidence="3" id="KW-1185">Reference proteome</keyword>
<evidence type="ECO:0000313" key="3">
    <source>
        <dbReference type="Proteomes" id="UP000008144"/>
    </source>
</evidence>
<evidence type="ECO:0000259" key="1">
    <source>
        <dbReference type="PROSITE" id="PS00028"/>
    </source>
</evidence>
<dbReference type="PANTHER" id="PTHR31912">
    <property type="entry name" value="IP13529P"/>
    <property type="match status" value="1"/>
</dbReference>
<evidence type="ECO:0000313" key="2">
    <source>
        <dbReference type="Ensembl" id="ENSCINP00000033548.1"/>
    </source>
</evidence>
<reference evidence="2" key="3">
    <citation type="submission" date="2025-09" db="UniProtKB">
        <authorList>
            <consortium name="Ensembl"/>
        </authorList>
    </citation>
    <scope>IDENTIFICATION</scope>
</reference>
<dbReference type="HOGENOM" id="CLU_020243_2_0_1"/>
<proteinExistence type="predicted"/>
<dbReference type="AlphaFoldDB" id="H2XV64"/>
<accession>H2XV64</accession>
<reference evidence="2" key="2">
    <citation type="submission" date="2025-08" db="UniProtKB">
        <authorList>
            <consortium name="Ensembl"/>
        </authorList>
    </citation>
    <scope>IDENTIFICATION</scope>
</reference>
<dbReference type="Proteomes" id="UP000008144">
    <property type="component" value="Unassembled WGS sequence"/>
</dbReference>
<dbReference type="PANTHER" id="PTHR31912:SF34">
    <property type="entry name" value="NOTOCHORD-RELATED PROTEIN"/>
    <property type="match status" value="1"/>
</dbReference>
<dbReference type="Ensembl" id="ENSCINT00000036565.1">
    <property type="protein sequence ID" value="ENSCINP00000033548.1"/>
    <property type="gene ID" value="ENSCING00000020209.1"/>
</dbReference>
<name>H2XV64_CIOIN</name>